<dbReference type="GO" id="GO:0005524">
    <property type="term" value="F:ATP binding"/>
    <property type="evidence" value="ECO:0007669"/>
    <property type="project" value="UniProtKB-KW"/>
</dbReference>
<keyword evidence="2" id="KW-0963">Cytoplasm</keyword>
<dbReference type="PROSITE" id="PS50893">
    <property type="entry name" value="ABC_TRANSPORTER_2"/>
    <property type="match status" value="1"/>
</dbReference>
<dbReference type="Pfam" id="PF17760">
    <property type="entry name" value="UvrA_inter"/>
    <property type="match status" value="1"/>
</dbReference>
<dbReference type="GO" id="GO:0006289">
    <property type="term" value="P:nucleotide-excision repair"/>
    <property type="evidence" value="ECO:0007669"/>
    <property type="project" value="InterPro"/>
</dbReference>
<dbReference type="NCBIfam" id="NF001503">
    <property type="entry name" value="PRK00349.1"/>
    <property type="match status" value="1"/>
</dbReference>
<gene>
    <name evidence="18" type="primary">uvrA2</name>
    <name evidence="18" type="ORF">GCM10011416_01350</name>
</gene>
<evidence type="ECO:0000256" key="13">
    <source>
        <dbReference type="ARBA" id="ARBA00023204"/>
    </source>
</evidence>
<feature type="domain" description="ABC transporter" evidence="17">
    <location>
        <begin position="608"/>
        <end position="936"/>
    </location>
</feature>
<evidence type="ECO:0000256" key="1">
    <source>
        <dbReference type="ARBA" id="ARBA00004496"/>
    </source>
</evidence>
<dbReference type="Pfam" id="PF17755">
    <property type="entry name" value="UvrA_DNA-bind"/>
    <property type="match status" value="1"/>
</dbReference>
<dbReference type="InterPro" id="IPR004602">
    <property type="entry name" value="UvrA"/>
</dbReference>
<comment type="caution">
    <text evidence="18">The sequence shown here is derived from an EMBL/GenBank/DDBJ whole genome shotgun (WGS) entry which is preliminary data.</text>
</comment>
<dbReference type="Gene3D" id="1.20.1580.10">
    <property type="entry name" value="ABC transporter ATPase like domain"/>
    <property type="match status" value="2"/>
</dbReference>
<dbReference type="EMBL" id="BMJW01000001">
    <property type="protein sequence ID" value="GGG88756.1"/>
    <property type="molecule type" value="Genomic_DNA"/>
</dbReference>
<keyword evidence="7" id="KW-0228">DNA excision</keyword>
<name>A0A917HTI2_9FLAO</name>
<keyword evidence="8" id="KW-0863">Zinc-finger</keyword>
<protein>
    <recommendedName>
        <fullName evidence="15">UvrABC system protein A</fullName>
    </recommendedName>
    <alternativeName>
        <fullName evidence="16">Excinuclease ABC subunit A</fullName>
    </alternativeName>
</protein>
<dbReference type="NCBIfam" id="TIGR00630">
    <property type="entry name" value="uvra"/>
    <property type="match status" value="1"/>
</dbReference>
<keyword evidence="19" id="KW-1185">Reference proteome</keyword>
<dbReference type="PROSITE" id="PS00211">
    <property type="entry name" value="ABC_TRANSPORTER_1"/>
    <property type="match status" value="2"/>
</dbReference>
<dbReference type="InterPro" id="IPR017871">
    <property type="entry name" value="ABC_transporter-like_CS"/>
</dbReference>
<reference evidence="18" key="2">
    <citation type="submission" date="2020-09" db="EMBL/GenBank/DDBJ databases">
        <authorList>
            <person name="Sun Q."/>
            <person name="Zhou Y."/>
        </authorList>
    </citation>
    <scope>NUCLEOTIDE SEQUENCE</scope>
    <source>
        <strain evidence="18">CGMCC 1.15763</strain>
    </source>
</reference>
<dbReference type="SUPFAM" id="SSF52540">
    <property type="entry name" value="P-loop containing nucleoside triphosphate hydrolases"/>
    <property type="match status" value="2"/>
</dbReference>
<dbReference type="InterPro" id="IPR027417">
    <property type="entry name" value="P-loop_NTPase"/>
</dbReference>
<dbReference type="Gene3D" id="3.30.1490.20">
    <property type="entry name" value="ATP-grasp fold, A domain"/>
    <property type="match status" value="1"/>
</dbReference>
<proteinExistence type="inferred from homology"/>
<reference evidence="18" key="1">
    <citation type="journal article" date="2014" name="Int. J. Syst. Evol. Microbiol.">
        <title>Complete genome sequence of Corynebacterium casei LMG S-19264T (=DSM 44701T), isolated from a smear-ripened cheese.</title>
        <authorList>
            <consortium name="US DOE Joint Genome Institute (JGI-PGF)"/>
            <person name="Walter F."/>
            <person name="Albersmeier A."/>
            <person name="Kalinowski J."/>
            <person name="Ruckert C."/>
        </authorList>
    </citation>
    <scope>NUCLEOTIDE SEQUENCE</scope>
    <source>
        <strain evidence="18">CGMCC 1.15763</strain>
    </source>
</reference>
<keyword evidence="6" id="KW-0227">DNA damage</keyword>
<evidence type="ECO:0000256" key="7">
    <source>
        <dbReference type="ARBA" id="ARBA00022769"/>
    </source>
</evidence>
<evidence type="ECO:0000256" key="9">
    <source>
        <dbReference type="ARBA" id="ARBA00022833"/>
    </source>
</evidence>
<dbReference type="Gene3D" id="3.40.50.300">
    <property type="entry name" value="P-loop containing nucleotide triphosphate hydrolases"/>
    <property type="match status" value="2"/>
</dbReference>
<dbReference type="InterPro" id="IPR003439">
    <property type="entry name" value="ABC_transporter-like_ATP-bd"/>
</dbReference>
<keyword evidence="10" id="KW-0067">ATP-binding</keyword>
<keyword evidence="3" id="KW-0479">Metal-binding</keyword>
<accession>A0A917HTI2</accession>
<dbReference type="Gene3D" id="1.10.8.280">
    <property type="entry name" value="ABC transporter ATPase domain-like"/>
    <property type="match status" value="1"/>
</dbReference>
<evidence type="ECO:0000256" key="4">
    <source>
        <dbReference type="ARBA" id="ARBA00022737"/>
    </source>
</evidence>
<keyword evidence="9" id="KW-0862">Zinc</keyword>
<evidence type="ECO:0000256" key="15">
    <source>
        <dbReference type="ARBA" id="ARBA00039316"/>
    </source>
</evidence>
<evidence type="ECO:0000313" key="19">
    <source>
        <dbReference type="Proteomes" id="UP000633278"/>
    </source>
</evidence>
<evidence type="ECO:0000313" key="18">
    <source>
        <dbReference type="EMBL" id="GGG88756.1"/>
    </source>
</evidence>
<evidence type="ECO:0000256" key="3">
    <source>
        <dbReference type="ARBA" id="ARBA00022723"/>
    </source>
</evidence>
<dbReference type="PANTHER" id="PTHR43152">
    <property type="entry name" value="UVRABC SYSTEM PROTEIN A"/>
    <property type="match status" value="1"/>
</dbReference>
<evidence type="ECO:0000256" key="6">
    <source>
        <dbReference type="ARBA" id="ARBA00022763"/>
    </source>
</evidence>
<keyword evidence="13" id="KW-0234">DNA repair</keyword>
<evidence type="ECO:0000256" key="2">
    <source>
        <dbReference type="ARBA" id="ARBA00022490"/>
    </source>
</evidence>
<dbReference type="InterPro" id="IPR041102">
    <property type="entry name" value="UvrA_inter"/>
</dbReference>
<dbReference type="AlphaFoldDB" id="A0A917HTI2"/>
<dbReference type="GO" id="GO:0005737">
    <property type="term" value="C:cytoplasm"/>
    <property type="evidence" value="ECO:0007669"/>
    <property type="project" value="UniProtKB-SubCell"/>
</dbReference>
<dbReference type="Proteomes" id="UP000633278">
    <property type="component" value="Unassembled WGS sequence"/>
</dbReference>
<evidence type="ECO:0000256" key="16">
    <source>
        <dbReference type="ARBA" id="ARBA00042156"/>
    </source>
</evidence>
<sequence>MKEQEYIEVFGARAHNLKNIDVKIPREKLVVITGLSGSGKSSLAFDTIYAEGQRRYIETFSAYARQFLGGLERPDVDKIDGLSPVISIEQKTTNRSPRSTVGTITEIYDFLRLLFARAADAYSYNTNEKMISYSDDQIKELILADFDGKRAAVLAPLVKSRKGHYRELFEQIAKQGFVKVRVNGEIQEITKGMRLDRYKTHDIEVVIDRLIINESAEKRLEETIKTALYTGDNILMVIDLETNSPRYFSRELMCPTTGIAYPSPEPNTFSFNSPKGACQSCNGLGIVNEVNLQKIIPDPNLSIKAGGIVPLGEQKNSWIFKQLQLIADRYNFKLNDPIKNIPKEAMDIILNGGNDSFEIQSKTMGVTRNYKIDFEGIIAFINSQYEASDSASIKRWAKEFMDEVHCKSCSGRRLKKEALYFKINNKSIADLAQMDITELALWFEKVDKELSEKQHAIADEILKEIKTRIQFLLDVGLDYLNLDRSSKSLSGGEAQRIRLATQIGSQLVGVLYILDEPSIGLHQRDNQKLIDSLIKLRDIGNSVLVVEHDKDMIEHADYVFDIGPGAGKHGGEIVSAGTFKELCTQRSLTADYLTGKKEISLPKKRRTGNGKEIVLSGATGNNLKNVTIHFPLGKMICVTGVSGSGKSTLINETLYPILNAHIYNGVKKPMPYKKINGLEHIDKVIDIDQSPIGRTPRSNPATYTGVFSEIRSLFTKTPEAAIRGYKAGRFSFNVKGGRCETCQGGGVRVIEMNFLPDVQVACETCQGKRFNRETLEIRYKGKSISDILNMTINEAVVFFEKIPKIHRKIKTIKDVGLGYITLGQQSTTLSGGEAQRIKLASELSKRDTGNTFYILDEPTTGLHFEDIRVLMDVLNKLTDKGNSVLIIEHNLDVIKLADHIIDIGMEGGKKGGQVLFEGSPEEMIKHKTSYTAKFLKKELSNN</sequence>
<organism evidence="18 19">
    <name type="scientific">Polaribacter pacificus</name>
    <dbReference type="NCBI Taxonomy" id="1775173"/>
    <lineage>
        <taxon>Bacteria</taxon>
        <taxon>Pseudomonadati</taxon>
        <taxon>Bacteroidota</taxon>
        <taxon>Flavobacteriia</taxon>
        <taxon>Flavobacteriales</taxon>
        <taxon>Flavobacteriaceae</taxon>
    </lineage>
</organism>
<dbReference type="InterPro" id="IPR041552">
    <property type="entry name" value="UvrA_DNA-bd"/>
</dbReference>
<comment type="subcellular location">
    <subcellularLocation>
        <location evidence="1">Cytoplasm</location>
    </subcellularLocation>
</comment>
<dbReference type="GO" id="GO:0004518">
    <property type="term" value="F:nuclease activity"/>
    <property type="evidence" value="ECO:0007669"/>
    <property type="project" value="UniProtKB-KW"/>
</dbReference>
<evidence type="ECO:0000256" key="5">
    <source>
        <dbReference type="ARBA" id="ARBA00022741"/>
    </source>
</evidence>
<evidence type="ECO:0000256" key="10">
    <source>
        <dbReference type="ARBA" id="ARBA00022840"/>
    </source>
</evidence>
<keyword evidence="5" id="KW-0547">Nucleotide-binding</keyword>
<evidence type="ECO:0000259" key="17">
    <source>
        <dbReference type="PROSITE" id="PS50893"/>
    </source>
</evidence>
<dbReference type="RefSeq" id="WP_188597347.1">
    <property type="nucleotide sequence ID" value="NZ_BMJW01000001.1"/>
</dbReference>
<dbReference type="GO" id="GO:0003677">
    <property type="term" value="F:DNA binding"/>
    <property type="evidence" value="ECO:0007669"/>
    <property type="project" value="UniProtKB-KW"/>
</dbReference>
<keyword evidence="12" id="KW-0238">DNA-binding</keyword>
<evidence type="ECO:0000256" key="11">
    <source>
        <dbReference type="ARBA" id="ARBA00022881"/>
    </source>
</evidence>
<keyword evidence="4" id="KW-0677">Repeat</keyword>
<dbReference type="PANTHER" id="PTHR43152:SF3">
    <property type="entry name" value="UVRABC SYSTEM PROTEIN A"/>
    <property type="match status" value="1"/>
</dbReference>
<evidence type="ECO:0000256" key="12">
    <source>
        <dbReference type="ARBA" id="ARBA00023125"/>
    </source>
</evidence>
<dbReference type="InterPro" id="IPR013815">
    <property type="entry name" value="ATP_grasp_subdomain_1"/>
</dbReference>
<comment type="similarity">
    <text evidence="14">Belongs to the ABC transporter superfamily. UvrA family.</text>
</comment>
<keyword evidence="11" id="KW-0267">Excision nuclease</keyword>
<evidence type="ECO:0000256" key="8">
    <source>
        <dbReference type="ARBA" id="ARBA00022771"/>
    </source>
</evidence>
<dbReference type="GO" id="GO:0008270">
    <property type="term" value="F:zinc ion binding"/>
    <property type="evidence" value="ECO:0007669"/>
    <property type="project" value="UniProtKB-KW"/>
</dbReference>
<dbReference type="GO" id="GO:0016887">
    <property type="term" value="F:ATP hydrolysis activity"/>
    <property type="evidence" value="ECO:0007669"/>
    <property type="project" value="InterPro"/>
</dbReference>
<dbReference type="FunFam" id="1.20.1580.10:FF:000002">
    <property type="entry name" value="UvrABC system protein A"/>
    <property type="match status" value="1"/>
</dbReference>
<evidence type="ECO:0000256" key="14">
    <source>
        <dbReference type="ARBA" id="ARBA00038000"/>
    </source>
</evidence>
<dbReference type="CDD" id="cd03271">
    <property type="entry name" value="ABC_UvrA_II"/>
    <property type="match status" value="1"/>
</dbReference>
<dbReference type="GO" id="GO:0009380">
    <property type="term" value="C:excinuclease repair complex"/>
    <property type="evidence" value="ECO:0007669"/>
    <property type="project" value="InterPro"/>
</dbReference>